<dbReference type="PANTHER" id="PTHR44688">
    <property type="entry name" value="DNA-BINDING TRANSCRIPTIONAL ACTIVATOR DEVR_DOSR"/>
    <property type="match status" value="1"/>
</dbReference>
<dbReference type="PROSITE" id="PS50043">
    <property type="entry name" value="HTH_LUXR_2"/>
    <property type="match status" value="1"/>
</dbReference>
<dbReference type="InterPro" id="IPR036388">
    <property type="entry name" value="WH-like_DNA-bd_sf"/>
</dbReference>
<dbReference type="RefSeq" id="WP_207255807.1">
    <property type="nucleotide sequence ID" value="NZ_JAFMPP010000001.1"/>
</dbReference>
<accession>A0A939JVD3</accession>
<dbReference type="InterPro" id="IPR016032">
    <property type="entry name" value="Sig_transdc_resp-reg_C-effctor"/>
</dbReference>
<dbReference type="AlphaFoldDB" id="A0A939JVD3"/>
<dbReference type="PROSITE" id="PS00622">
    <property type="entry name" value="HTH_LUXR_1"/>
    <property type="match status" value="1"/>
</dbReference>
<dbReference type="SUPFAM" id="SSF75516">
    <property type="entry name" value="Pheromone-binding domain of LuxR-like quorum-sensing transcription factors"/>
    <property type="match status" value="1"/>
</dbReference>
<dbReference type="InterPro" id="IPR005143">
    <property type="entry name" value="TF_LuxR_autoind-bd_dom"/>
</dbReference>
<feature type="domain" description="HTH luxR-type" evidence="4">
    <location>
        <begin position="188"/>
        <end position="253"/>
    </location>
</feature>
<dbReference type="PRINTS" id="PR00038">
    <property type="entry name" value="HTHLUXR"/>
</dbReference>
<dbReference type="Pfam" id="PF03472">
    <property type="entry name" value="Autoind_bind"/>
    <property type="match status" value="1"/>
</dbReference>
<dbReference type="GO" id="GO:0003677">
    <property type="term" value="F:DNA binding"/>
    <property type="evidence" value="ECO:0007669"/>
    <property type="project" value="UniProtKB-KW"/>
</dbReference>
<dbReference type="CDD" id="cd06170">
    <property type="entry name" value="LuxR_C_like"/>
    <property type="match status" value="1"/>
</dbReference>
<keyword evidence="2" id="KW-0238">DNA-binding</keyword>
<evidence type="ECO:0000259" key="4">
    <source>
        <dbReference type="PROSITE" id="PS50043"/>
    </source>
</evidence>
<dbReference type="InterPro" id="IPR000792">
    <property type="entry name" value="Tscrpt_reg_LuxR_C"/>
</dbReference>
<dbReference type="EMBL" id="JAFMPP010000001">
    <property type="protein sequence ID" value="MBO0661161.1"/>
    <property type="molecule type" value="Genomic_DNA"/>
</dbReference>
<keyword evidence="6" id="KW-1185">Reference proteome</keyword>
<dbReference type="InterPro" id="IPR036693">
    <property type="entry name" value="TF_LuxR_autoind-bd_dom_sf"/>
</dbReference>
<gene>
    <name evidence="5" type="ORF">J1C48_01110</name>
</gene>
<name>A0A939JVD3_9HYPH</name>
<dbReference type="Gene3D" id="1.10.10.10">
    <property type="entry name" value="Winged helix-like DNA-binding domain superfamily/Winged helix DNA-binding domain"/>
    <property type="match status" value="1"/>
</dbReference>
<keyword evidence="3" id="KW-0804">Transcription</keyword>
<reference evidence="5" key="1">
    <citation type="submission" date="2021-03" db="EMBL/GenBank/DDBJ databases">
        <title>Whole genome sequence of Jiella sp. CQZ9-1.</title>
        <authorList>
            <person name="Tuo L."/>
        </authorList>
    </citation>
    <scope>NUCLEOTIDE SEQUENCE</scope>
    <source>
        <strain evidence="5">CQZ9-1</strain>
    </source>
</reference>
<dbReference type="SMART" id="SM00421">
    <property type="entry name" value="HTH_LUXR"/>
    <property type="match status" value="1"/>
</dbReference>
<evidence type="ECO:0000313" key="5">
    <source>
        <dbReference type="EMBL" id="MBO0661161.1"/>
    </source>
</evidence>
<dbReference type="SUPFAM" id="SSF46894">
    <property type="entry name" value="C-terminal effector domain of the bipartite response regulators"/>
    <property type="match status" value="1"/>
</dbReference>
<protein>
    <submittedName>
        <fullName evidence="5">LuxR family transcriptional regulator</fullName>
    </submittedName>
</protein>
<dbReference type="Proteomes" id="UP000664122">
    <property type="component" value="Unassembled WGS sequence"/>
</dbReference>
<evidence type="ECO:0000256" key="3">
    <source>
        <dbReference type="ARBA" id="ARBA00023163"/>
    </source>
</evidence>
<comment type="caution">
    <text evidence="5">The sequence shown here is derived from an EMBL/GenBank/DDBJ whole genome shotgun (WGS) entry which is preliminary data.</text>
</comment>
<evidence type="ECO:0000256" key="1">
    <source>
        <dbReference type="ARBA" id="ARBA00023015"/>
    </source>
</evidence>
<dbReference type="Pfam" id="PF00196">
    <property type="entry name" value="GerE"/>
    <property type="match status" value="1"/>
</dbReference>
<organism evidence="5 6">
    <name type="scientific">Jiella flava</name>
    <dbReference type="NCBI Taxonomy" id="2816857"/>
    <lineage>
        <taxon>Bacteria</taxon>
        <taxon>Pseudomonadati</taxon>
        <taxon>Pseudomonadota</taxon>
        <taxon>Alphaproteobacteria</taxon>
        <taxon>Hyphomicrobiales</taxon>
        <taxon>Aurantimonadaceae</taxon>
        <taxon>Jiella</taxon>
    </lineage>
</organism>
<dbReference type="GO" id="GO:0006355">
    <property type="term" value="P:regulation of DNA-templated transcription"/>
    <property type="evidence" value="ECO:0007669"/>
    <property type="project" value="InterPro"/>
</dbReference>
<evidence type="ECO:0000313" key="6">
    <source>
        <dbReference type="Proteomes" id="UP000664122"/>
    </source>
</evidence>
<dbReference type="Gene3D" id="3.30.450.80">
    <property type="entry name" value="Transcription factor LuxR-like, autoinducer-binding domain"/>
    <property type="match status" value="1"/>
</dbReference>
<keyword evidence="1" id="KW-0805">Transcription regulation</keyword>
<evidence type="ECO:0000256" key="2">
    <source>
        <dbReference type="ARBA" id="ARBA00023125"/>
    </source>
</evidence>
<sequence>MSLIATDSSEIDAYFEAGQTAEERIALAEKAIAAYGLTSLIYDFTTIKYSHDGELVTPSFLAMRNLPKDMVKIWCEEGFYQIDPVQQLAFRSHLPFVWSYRRDGKTPLNRILGETHEPVVDYLHDSGITCGLTVPVHLPNGECATVTGIRHGAGSDFEREITPHVANFTLFAHILHEKVYAILGEDARNARPVHLTPRERECVAYAAEGLSAKEISLKIDRSVPTVVMHLNAATRKLAATNRAQMIARAAHYRLIETGFSVI</sequence>
<dbReference type="PANTHER" id="PTHR44688:SF16">
    <property type="entry name" value="DNA-BINDING TRANSCRIPTIONAL ACTIVATOR DEVR_DOSR"/>
    <property type="match status" value="1"/>
</dbReference>
<proteinExistence type="predicted"/>